<dbReference type="Proteomes" id="UP001589575">
    <property type="component" value="Unassembled WGS sequence"/>
</dbReference>
<feature type="region of interest" description="Disordered" evidence="1">
    <location>
        <begin position="46"/>
        <end position="70"/>
    </location>
</feature>
<evidence type="ECO:0000313" key="3">
    <source>
        <dbReference type="Proteomes" id="UP001589575"/>
    </source>
</evidence>
<comment type="caution">
    <text evidence="2">The sequence shown here is derived from an EMBL/GenBank/DDBJ whole genome shotgun (WGS) entry which is preliminary data.</text>
</comment>
<evidence type="ECO:0000256" key="1">
    <source>
        <dbReference type="SAM" id="MobiDB-lite"/>
    </source>
</evidence>
<protein>
    <submittedName>
        <fullName evidence="2">Uncharacterized protein</fullName>
    </submittedName>
</protein>
<accession>A0ABV5G4P4</accession>
<keyword evidence="3" id="KW-1185">Reference proteome</keyword>
<dbReference type="EMBL" id="JBHMFI010000001">
    <property type="protein sequence ID" value="MFB9073902.1"/>
    <property type="molecule type" value="Genomic_DNA"/>
</dbReference>
<gene>
    <name evidence="2" type="ORF">ACFFX0_22975</name>
</gene>
<evidence type="ECO:0000313" key="2">
    <source>
        <dbReference type="EMBL" id="MFB9073902.1"/>
    </source>
</evidence>
<reference evidence="2 3" key="1">
    <citation type="submission" date="2024-09" db="EMBL/GenBank/DDBJ databases">
        <authorList>
            <person name="Sun Q."/>
            <person name="Mori K."/>
        </authorList>
    </citation>
    <scope>NUCLEOTIDE SEQUENCE [LARGE SCALE GENOMIC DNA]</scope>
    <source>
        <strain evidence="2 3">CCM 7609</strain>
    </source>
</reference>
<name>A0ABV5G4P4_9MICC</name>
<sequence length="82" mass="8520">MRGSSPATARCRFQSQRALERVLGSGAEPGSLFRLLHGGHDLLGPASHRVQGGLPQPEQRRGLGGGGQVVRCPGEDAVHVAA</sequence>
<organism evidence="2 3">
    <name type="scientific">Citricoccus parietis</name>
    <dbReference type="NCBI Taxonomy" id="592307"/>
    <lineage>
        <taxon>Bacteria</taxon>
        <taxon>Bacillati</taxon>
        <taxon>Actinomycetota</taxon>
        <taxon>Actinomycetes</taxon>
        <taxon>Micrococcales</taxon>
        <taxon>Micrococcaceae</taxon>
        <taxon>Citricoccus</taxon>
    </lineage>
</organism>
<proteinExistence type="predicted"/>